<gene>
    <name evidence="1" type="ORF">LOK49_LG15G00853</name>
</gene>
<organism evidence="1 2">
    <name type="scientific">Camellia lanceoleosa</name>
    <dbReference type="NCBI Taxonomy" id="1840588"/>
    <lineage>
        <taxon>Eukaryota</taxon>
        <taxon>Viridiplantae</taxon>
        <taxon>Streptophyta</taxon>
        <taxon>Embryophyta</taxon>
        <taxon>Tracheophyta</taxon>
        <taxon>Spermatophyta</taxon>
        <taxon>Magnoliopsida</taxon>
        <taxon>eudicotyledons</taxon>
        <taxon>Gunneridae</taxon>
        <taxon>Pentapetalae</taxon>
        <taxon>asterids</taxon>
        <taxon>Ericales</taxon>
        <taxon>Theaceae</taxon>
        <taxon>Camellia</taxon>
    </lineage>
</organism>
<sequence>MSESSDEEGKSMKNAGKKEEEEYDAEEKYDDGAEKKEDDVNPPSTKRKHVDLESCDQRSRNVIPKSKEIKSSTRVDNKEEEDFVFEVQLSFTDFQSQKLTIPWETVEKYFLDADTRTQPMIRVLLTDKYNDQKHVRCSFSPQLGRDFIITEWSGQFGPHKAMDLIRFYKPLPQPSHYQHYLIGYLKFLFEKTLTTTDVSQKLFIPIKVAENHFPRLITNKPSHAMLQISDAQNMKWEMKFHVALVADYGAQRYRYKMDWTEFVTKHKLEAGDVISFYKPVLPSEDNHYAIRFKRPSKKDDSKNGGNKDIHPEK</sequence>
<dbReference type="EMBL" id="CM045768">
    <property type="protein sequence ID" value="KAI7982380.1"/>
    <property type="molecule type" value="Genomic_DNA"/>
</dbReference>
<protein>
    <submittedName>
        <fullName evidence="1">AP2/ERF and B3 domain-containing protein Os01g0693400</fullName>
    </submittedName>
</protein>
<reference evidence="1 2" key="1">
    <citation type="journal article" date="2022" name="Plant J.">
        <title>Chromosome-level genome of Camellia lanceoleosa provides a valuable resource for understanding genome evolution and self-incompatibility.</title>
        <authorList>
            <person name="Gong W."/>
            <person name="Xiao S."/>
            <person name="Wang L."/>
            <person name="Liao Z."/>
            <person name="Chang Y."/>
            <person name="Mo W."/>
            <person name="Hu G."/>
            <person name="Li W."/>
            <person name="Zhao G."/>
            <person name="Zhu H."/>
            <person name="Hu X."/>
            <person name="Ji K."/>
            <person name="Xiang X."/>
            <person name="Song Q."/>
            <person name="Yuan D."/>
            <person name="Jin S."/>
            <person name="Zhang L."/>
        </authorList>
    </citation>
    <scope>NUCLEOTIDE SEQUENCE [LARGE SCALE GENOMIC DNA]</scope>
    <source>
        <strain evidence="1">SQ_2022a</strain>
    </source>
</reference>
<accession>A0ACC0F1C5</accession>
<dbReference type="Proteomes" id="UP001060215">
    <property type="component" value="Chromosome 11"/>
</dbReference>
<proteinExistence type="predicted"/>
<evidence type="ECO:0000313" key="2">
    <source>
        <dbReference type="Proteomes" id="UP001060215"/>
    </source>
</evidence>
<keyword evidence="2" id="KW-1185">Reference proteome</keyword>
<name>A0ACC0F1C5_9ERIC</name>
<comment type="caution">
    <text evidence="1">The sequence shown here is derived from an EMBL/GenBank/DDBJ whole genome shotgun (WGS) entry which is preliminary data.</text>
</comment>
<evidence type="ECO:0000313" key="1">
    <source>
        <dbReference type="EMBL" id="KAI7982380.1"/>
    </source>
</evidence>